<feature type="domain" description="HTH cro/C1-type" evidence="1">
    <location>
        <begin position="59"/>
        <end position="95"/>
    </location>
</feature>
<dbReference type="InterPro" id="IPR001387">
    <property type="entry name" value="Cro/C1-type_HTH"/>
</dbReference>
<protein>
    <recommendedName>
        <fullName evidence="1">HTH cro/C1-type domain-containing protein</fullName>
    </recommendedName>
</protein>
<sequence>MTNGYHYRESGLPNVYLEGIEPIDTPYGPAVSIPAVEELHELIGTAIAKANRQMTGPEVRFLRTELDLSQRVLAGLLDVQENTLRRWELGETKIPGPAQRALAGYYLESINGGNLRDLMQKLAETDRRVTELTLKFAHMPGGWEDAAA</sequence>
<evidence type="ECO:0000313" key="3">
    <source>
        <dbReference type="Proteomes" id="UP000242224"/>
    </source>
</evidence>
<evidence type="ECO:0000313" key="2">
    <source>
        <dbReference type="EMBL" id="OOY11667.1"/>
    </source>
</evidence>
<dbReference type="Gene3D" id="1.10.260.40">
    <property type="entry name" value="lambda repressor-like DNA-binding domains"/>
    <property type="match status" value="1"/>
</dbReference>
<name>A0ABX3MJD6_9RHOB</name>
<dbReference type="InterPro" id="IPR010982">
    <property type="entry name" value="Lambda_DNA-bd_dom_sf"/>
</dbReference>
<accession>A0ABX3MJD6</accession>
<dbReference type="CDD" id="cd00093">
    <property type="entry name" value="HTH_XRE"/>
    <property type="match status" value="1"/>
</dbReference>
<dbReference type="EMBL" id="MPZS01000002">
    <property type="protein sequence ID" value="OOY11667.1"/>
    <property type="molecule type" value="Genomic_DNA"/>
</dbReference>
<proteinExistence type="predicted"/>
<dbReference type="Proteomes" id="UP000242224">
    <property type="component" value="Unassembled WGS sequence"/>
</dbReference>
<gene>
    <name evidence="2" type="ORF">BMG00_11230</name>
</gene>
<reference evidence="2 3" key="1">
    <citation type="submission" date="2016-11" db="EMBL/GenBank/DDBJ databases">
        <title>A multilocus sequence analysis scheme for characterization of bacteria in the genus Thioclava.</title>
        <authorList>
            <person name="Liu Y."/>
            <person name="Shao Z."/>
        </authorList>
    </citation>
    <scope>NUCLEOTIDE SEQUENCE [LARGE SCALE GENOMIC DNA]</scope>
    <source>
        <strain evidence="2 3">11.10-0-13</strain>
    </source>
</reference>
<dbReference type="SUPFAM" id="SSF47413">
    <property type="entry name" value="lambda repressor-like DNA-binding domains"/>
    <property type="match status" value="1"/>
</dbReference>
<dbReference type="RefSeq" id="WP_146642616.1">
    <property type="nucleotide sequence ID" value="NZ_MPZS01000002.1"/>
</dbReference>
<comment type="caution">
    <text evidence="2">The sequence shown here is derived from an EMBL/GenBank/DDBJ whole genome shotgun (WGS) entry which is preliminary data.</text>
</comment>
<keyword evidence="3" id="KW-1185">Reference proteome</keyword>
<dbReference type="PROSITE" id="PS50943">
    <property type="entry name" value="HTH_CROC1"/>
    <property type="match status" value="1"/>
</dbReference>
<organism evidence="2 3">
    <name type="scientific">Thioclava marina</name>
    <dbReference type="NCBI Taxonomy" id="1915077"/>
    <lineage>
        <taxon>Bacteria</taxon>
        <taxon>Pseudomonadati</taxon>
        <taxon>Pseudomonadota</taxon>
        <taxon>Alphaproteobacteria</taxon>
        <taxon>Rhodobacterales</taxon>
        <taxon>Paracoccaceae</taxon>
        <taxon>Thioclava</taxon>
    </lineage>
</organism>
<evidence type="ECO:0000259" key="1">
    <source>
        <dbReference type="PROSITE" id="PS50943"/>
    </source>
</evidence>